<dbReference type="OrthoDB" id="5999697at2759"/>
<sequence length="962" mass="110502">MANRILRDFQVEFFRSLQNILTSSLENTTFDSAEYLSRRLDELERTLSVLLRRICEAYPTENQLLTDLNTLLENVCERRQHYQKLSFRRMLDEDEQNTSSLSVGMIRSGVVGRPIFDISENILQGLHNGAGFRWAEIARNLGVSERTLRRRRLGYGMSIGTNEQFSNMEDVQLDLLVRQILHITPGLGYRLVQGALRQRGMRVQRWRILQSLQRIDPITATLRESRTIIRRRYSVPCPNALWQWFYIEYVYGSINSDGFNIYVQDESIVLPKWTNRGTASCPKCGHKYMTARKPKLCEGCHFEIGGSYLPKPKLNIPDCVIVYIEGDTSLYSVNSSTRDDRCLVLVQGTNCLCYHETCKQQRAIHLSSSSGRPFSCKHSEKIDRKPQEPLEKYFLSDESIRTYPADIGTQETILSLMERLSASQAVAMKVSDKNFVVYGKASTSTPICYTHVQFNKGNYICSSKDCKSRGGNTKQLKSKKICLHLSLSAKNCGLNGSVFPTIPSAERIYNQVPKEFIIKCRNIDAWSTARIEDKSWPSLFIPSQESCELCGTQLSLPKTKPGSDGKAFLMTHQRMFLVVQVLVKFCKNPECRAMHQVWPLSDGLFNINDKVLLALEVLVEWRELFKRGVPVKVFVESTIRSWCATTCPSDVILSSGQQRYLVELLYNGFYCFEAITERSLDDVICGVCGVAGEVNFNNSCSNSECEPVPLEDFLIRLKKYWVEKTTYTKTELDDGKVDAATVPPIIAPSARAEKVYNTEMQKRSVYLKPKKEINGDPAVLHALIKSKNLDMNDMDLWHTDSLRALCQACDINVAGMSNVSVPHLVPLEFQSSRMEYKDEQELQEWEHPVTGHRHRYVVGDRFHSSTNPHKSPLCRFHDLDLCEQKNAIKTSYQESENNRKNFLRLRSSTMQKFLVHFHYNYLMDYYHNEKIVEYLTTKMLSRVREDEKLVLGPYHKLVVEKK</sequence>
<keyword evidence="2" id="KW-1185">Reference proteome</keyword>
<accession>A0A7D9DIJ6</accession>
<dbReference type="InterPro" id="IPR040648">
    <property type="entry name" value="HMGXB3_CxC4"/>
</dbReference>
<comment type="caution">
    <text evidence="1">The sequence shown here is derived from an EMBL/GenBank/DDBJ whole genome shotgun (WGS) entry which is preliminary data.</text>
</comment>
<dbReference type="AlphaFoldDB" id="A0A7D9DIJ6"/>
<evidence type="ECO:0000313" key="1">
    <source>
        <dbReference type="EMBL" id="CAB3986774.1"/>
    </source>
</evidence>
<organism evidence="1 2">
    <name type="scientific">Paramuricea clavata</name>
    <name type="common">Red gorgonian</name>
    <name type="synonym">Violescent sea-whip</name>
    <dbReference type="NCBI Taxonomy" id="317549"/>
    <lineage>
        <taxon>Eukaryota</taxon>
        <taxon>Metazoa</taxon>
        <taxon>Cnidaria</taxon>
        <taxon>Anthozoa</taxon>
        <taxon>Octocorallia</taxon>
        <taxon>Malacalcyonacea</taxon>
        <taxon>Plexauridae</taxon>
        <taxon>Paramuricea</taxon>
    </lineage>
</organism>
<evidence type="ECO:0000313" key="2">
    <source>
        <dbReference type="Proteomes" id="UP001152795"/>
    </source>
</evidence>
<proteinExistence type="predicted"/>
<name>A0A7D9DIJ6_PARCT</name>
<dbReference type="PANTHER" id="PTHR17609:SF3">
    <property type="entry name" value="SAP DOMAIN-CONTAINING PROTEIN"/>
    <property type="match status" value="1"/>
</dbReference>
<reference evidence="1" key="1">
    <citation type="submission" date="2020-04" db="EMBL/GenBank/DDBJ databases">
        <authorList>
            <person name="Alioto T."/>
            <person name="Alioto T."/>
            <person name="Gomez Garrido J."/>
        </authorList>
    </citation>
    <scope>NUCLEOTIDE SEQUENCE</scope>
    <source>
        <strain evidence="1">A484AB</strain>
    </source>
</reference>
<dbReference type="PANTHER" id="PTHR17609">
    <property type="entry name" value="HMG DOMAIN-CONTAINING PROTEIN 3"/>
    <property type="match status" value="1"/>
</dbReference>
<gene>
    <name evidence="1" type="ORF">PACLA_8A005758</name>
</gene>
<protein>
    <submittedName>
        <fullName evidence="1">Uncharacterized protein</fullName>
    </submittedName>
</protein>
<dbReference type="InterPro" id="IPR039598">
    <property type="entry name" value="HMGXB3"/>
</dbReference>
<dbReference type="Pfam" id="PF18717">
    <property type="entry name" value="CxC4"/>
    <property type="match status" value="1"/>
</dbReference>
<dbReference type="EMBL" id="CACRXK020001070">
    <property type="protein sequence ID" value="CAB3986774.1"/>
    <property type="molecule type" value="Genomic_DNA"/>
</dbReference>
<dbReference type="Proteomes" id="UP001152795">
    <property type="component" value="Unassembled WGS sequence"/>
</dbReference>